<dbReference type="PROSITE" id="PS51900">
    <property type="entry name" value="CB"/>
    <property type="match status" value="1"/>
</dbReference>
<dbReference type="InterPro" id="IPR010998">
    <property type="entry name" value="Integrase_recombinase_N"/>
</dbReference>
<sequence length="229" mass="26894">MEEKFKREVLTRLSTALTAKELKEVDTVISFVLTKYDLNERATEIVIYRDGLPSEIQSFLVCKSIEGLVDSTLNSYRLVLQNFSMNIARDIKEMTTNDIRVYMYTYERTHQIGKSAMDDIRRILNSFYTWLVREDIVEKNPMVKIDPIKCEKPVREPLTDLELEQMRNTCETLREKAIFETLYSTGCRVSELTAMNRQDINYSDRRIKVFGKGKKERWCFLNAKSQLAL</sequence>
<feature type="domain" description="Core-binding (CB)" evidence="13">
    <location>
        <begin position="50"/>
        <end position="132"/>
    </location>
</feature>
<comment type="function">
    <text evidence="1">Site-specific tyrosine recombinase, which acts by catalyzing the cutting and rejoining of the recombining DNA molecules.</text>
</comment>
<gene>
    <name evidence="14" type="ORF">E7215_17100</name>
</gene>
<keyword evidence="5" id="KW-0132">Cell division</keyword>
<evidence type="ECO:0000256" key="9">
    <source>
        <dbReference type="ARBA" id="ARBA00023172"/>
    </source>
</evidence>
<accession>A0A927ZVB2</accession>
<comment type="subcellular location">
    <subcellularLocation>
        <location evidence="2">Cytoplasm</location>
    </subcellularLocation>
</comment>
<evidence type="ECO:0000256" key="5">
    <source>
        <dbReference type="ARBA" id="ARBA00022618"/>
    </source>
</evidence>
<feature type="domain" description="Tyr recombinase" evidence="12">
    <location>
        <begin position="153"/>
        <end position="229"/>
    </location>
</feature>
<evidence type="ECO:0000313" key="14">
    <source>
        <dbReference type="EMBL" id="MBE6061858.1"/>
    </source>
</evidence>
<evidence type="ECO:0000256" key="10">
    <source>
        <dbReference type="ARBA" id="ARBA00023306"/>
    </source>
</evidence>
<dbReference type="AlphaFoldDB" id="A0A927ZVB2"/>
<dbReference type="GO" id="GO:0003677">
    <property type="term" value="F:DNA binding"/>
    <property type="evidence" value="ECO:0007669"/>
    <property type="project" value="UniProtKB-UniRule"/>
</dbReference>
<dbReference type="Gene3D" id="1.10.443.10">
    <property type="entry name" value="Intergrase catalytic core"/>
    <property type="match status" value="1"/>
</dbReference>
<proteinExistence type="inferred from homology"/>
<dbReference type="Pfam" id="PF00589">
    <property type="entry name" value="Phage_integrase"/>
    <property type="match status" value="1"/>
</dbReference>
<keyword evidence="8 11" id="KW-0238">DNA-binding</keyword>
<evidence type="ECO:0000256" key="7">
    <source>
        <dbReference type="ARBA" id="ARBA00022908"/>
    </source>
</evidence>
<evidence type="ECO:0000259" key="13">
    <source>
        <dbReference type="PROSITE" id="PS51900"/>
    </source>
</evidence>
<dbReference type="EMBL" id="SVCM01000205">
    <property type="protein sequence ID" value="MBE6061858.1"/>
    <property type="molecule type" value="Genomic_DNA"/>
</dbReference>
<evidence type="ECO:0000313" key="15">
    <source>
        <dbReference type="Proteomes" id="UP000768462"/>
    </source>
</evidence>
<dbReference type="InterPro" id="IPR050090">
    <property type="entry name" value="Tyrosine_recombinase_XerCD"/>
</dbReference>
<keyword evidence="4" id="KW-0963">Cytoplasm</keyword>
<dbReference type="Pfam" id="PF13495">
    <property type="entry name" value="Phage_int_SAM_4"/>
    <property type="match status" value="1"/>
</dbReference>
<dbReference type="InterPro" id="IPR011010">
    <property type="entry name" value="DNA_brk_join_enz"/>
</dbReference>
<dbReference type="Gene3D" id="1.10.150.130">
    <property type="match status" value="1"/>
</dbReference>
<protein>
    <recommendedName>
        <fullName evidence="16">Integrase</fullName>
    </recommendedName>
</protein>
<comment type="similarity">
    <text evidence="3">Belongs to the 'phage' integrase family.</text>
</comment>
<evidence type="ECO:0000256" key="6">
    <source>
        <dbReference type="ARBA" id="ARBA00022829"/>
    </source>
</evidence>
<feature type="non-terminal residue" evidence="14">
    <location>
        <position position="229"/>
    </location>
</feature>
<dbReference type="GO" id="GO:0015074">
    <property type="term" value="P:DNA integration"/>
    <property type="evidence" value="ECO:0007669"/>
    <property type="project" value="UniProtKB-KW"/>
</dbReference>
<dbReference type="GO" id="GO:0006310">
    <property type="term" value="P:DNA recombination"/>
    <property type="evidence" value="ECO:0007669"/>
    <property type="project" value="UniProtKB-KW"/>
</dbReference>
<dbReference type="GO" id="GO:0051301">
    <property type="term" value="P:cell division"/>
    <property type="evidence" value="ECO:0007669"/>
    <property type="project" value="UniProtKB-KW"/>
</dbReference>
<evidence type="ECO:0000256" key="11">
    <source>
        <dbReference type="PROSITE-ProRule" id="PRU01248"/>
    </source>
</evidence>
<evidence type="ECO:0000259" key="12">
    <source>
        <dbReference type="PROSITE" id="PS51898"/>
    </source>
</evidence>
<keyword evidence="10" id="KW-0131">Cell cycle</keyword>
<dbReference type="SUPFAM" id="SSF56349">
    <property type="entry name" value="DNA breaking-rejoining enzymes"/>
    <property type="match status" value="1"/>
</dbReference>
<evidence type="ECO:0000256" key="1">
    <source>
        <dbReference type="ARBA" id="ARBA00003283"/>
    </source>
</evidence>
<dbReference type="InterPro" id="IPR004107">
    <property type="entry name" value="Integrase_SAM-like_N"/>
</dbReference>
<keyword evidence="6" id="KW-0159">Chromosome partition</keyword>
<dbReference type="InterPro" id="IPR013762">
    <property type="entry name" value="Integrase-like_cat_sf"/>
</dbReference>
<evidence type="ECO:0000256" key="3">
    <source>
        <dbReference type="ARBA" id="ARBA00008857"/>
    </source>
</evidence>
<evidence type="ECO:0000256" key="2">
    <source>
        <dbReference type="ARBA" id="ARBA00004496"/>
    </source>
</evidence>
<dbReference type="PANTHER" id="PTHR30349:SF77">
    <property type="entry name" value="TYROSINE RECOMBINASE XERC"/>
    <property type="match status" value="1"/>
</dbReference>
<reference evidence="14" key="1">
    <citation type="submission" date="2019-04" db="EMBL/GenBank/DDBJ databases">
        <title>Evolution of Biomass-Degrading Anaerobic Consortia Revealed by Metagenomics.</title>
        <authorList>
            <person name="Peng X."/>
        </authorList>
    </citation>
    <scope>NUCLEOTIDE SEQUENCE</scope>
    <source>
        <strain evidence="14">SIG254</strain>
    </source>
</reference>
<keyword evidence="9" id="KW-0233">DNA recombination</keyword>
<dbReference type="GO" id="GO:0005737">
    <property type="term" value="C:cytoplasm"/>
    <property type="evidence" value="ECO:0007669"/>
    <property type="project" value="UniProtKB-SubCell"/>
</dbReference>
<keyword evidence="7" id="KW-0229">DNA integration</keyword>
<evidence type="ECO:0008006" key="16">
    <source>
        <dbReference type="Google" id="ProtNLM"/>
    </source>
</evidence>
<comment type="caution">
    <text evidence="14">The sequence shown here is derived from an EMBL/GenBank/DDBJ whole genome shotgun (WGS) entry which is preliminary data.</text>
</comment>
<organism evidence="14 15">
    <name type="scientific">Clostridium sulfidigenes</name>
    <dbReference type="NCBI Taxonomy" id="318464"/>
    <lineage>
        <taxon>Bacteria</taxon>
        <taxon>Bacillati</taxon>
        <taxon>Bacillota</taxon>
        <taxon>Clostridia</taxon>
        <taxon>Eubacteriales</taxon>
        <taxon>Clostridiaceae</taxon>
        <taxon>Clostridium</taxon>
    </lineage>
</organism>
<dbReference type="PANTHER" id="PTHR30349">
    <property type="entry name" value="PHAGE INTEGRASE-RELATED"/>
    <property type="match status" value="1"/>
</dbReference>
<dbReference type="Proteomes" id="UP000768462">
    <property type="component" value="Unassembled WGS sequence"/>
</dbReference>
<evidence type="ECO:0000256" key="4">
    <source>
        <dbReference type="ARBA" id="ARBA00022490"/>
    </source>
</evidence>
<dbReference type="PROSITE" id="PS51898">
    <property type="entry name" value="TYR_RECOMBINASE"/>
    <property type="match status" value="1"/>
</dbReference>
<name>A0A927ZVB2_9CLOT</name>
<dbReference type="InterPro" id="IPR044068">
    <property type="entry name" value="CB"/>
</dbReference>
<evidence type="ECO:0000256" key="8">
    <source>
        <dbReference type="ARBA" id="ARBA00023125"/>
    </source>
</evidence>
<dbReference type="InterPro" id="IPR002104">
    <property type="entry name" value="Integrase_catalytic"/>
</dbReference>
<dbReference type="GO" id="GO:0007059">
    <property type="term" value="P:chromosome segregation"/>
    <property type="evidence" value="ECO:0007669"/>
    <property type="project" value="UniProtKB-KW"/>
</dbReference>